<organism evidence="1 2">
    <name type="scientific">Wickerhamomyces mucosus</name>
    <dbReference type="NCBI Taxonomy" id="1378264"/>
    <lineage>
        <taxon>Eukaryota</taxon>
        <taxon>Fungi</taxon>
        <taxon>Dikarya</taxon>
        <taxon>Ascomycota</taxon>
        <taxon>Saccharomycotina</taxon>
        <taxon>Saccharomycetes</taxon>
        <taxon>Phaffomycetales</taxon>
        <taxon>Wickerhamomycetaceae</taxon>
        <taxon>Wickerhamomyces</taxon>
    </lineage>
</organism>
<reference evidence="1" key="2">
    <citation type="submission" date="2021-01" db="EMBL/GenBank/DDBJ databases">
        <authorList>
            <person name="Schikora-Tamarit M.A."/>
        </authorList>
    </citation>
    <scope>NUCLEOTIDE SEQUENCE</scope>
    <source>
        <strain evidence="1">CBS6341</strain>
    </source>
</reference>
<keyword evidence="2" id="KW-1185">Reference proteome</keyword>
<protein>
    <submittedName>
        <fullName evidence="1">Uncharacterized protein</fullName>
    </submittedName>
</protein>
<reference evidence="1" key="1">
    <citation type="journal article" date="2021" name="Open Biol.">
        <title>Shared evolutionary footprints suggest mitochondrial oxidative damage underlies multiple complex I losses in fungi.</title>
        <authorList>
            <person name="Schikora-Tamarit M.A."/>
            <person name="Marcet-Houben M."/>
            <person name="Nosek J."/>
            <person name="Gabaldon T."/>
        </authorList>
    </citation>
    <scope>NUCLEOTIDE SEQUENCE</scope>
    <source>
        <strain evidence="1">CBS6341</strain>
    </source>
</reference>
<name>A0A9P8P9K9_9ASCO</name>
<gene>
    <name evidence="1" type="ORF">WICMUC_005222</name>
</gene>
<evidence type="ECO:0000313" key="1">
    <source>
        <dbReference type="EMBL" id="KAH3667822.1"/>
    </source>
</evidence>
<comment type="caution">
    <text evidence="1">The sequence shown here is derived from an EMBL/GenBank/DDBJ whole genome shotgun (WGS) entry which is preliminary data.</text>
</comment>
<dbReference type="Proteomes" id="UP000769528">
    <property type="component" value="Unassembled WGS sequence"/>
</dbReference>
<sequence>MVSTYMTPTTTITDNLFGINNPVITFSPISLILSEWYENKIVPSNFKFKSLTNDKIGSNFEVISDGYELSEVIRFLNADVPGKTPELMFNGNGVFKLITKS</sequence>
<dbReference type="EMBL" id="JAEUBF010001377">
    <property type="protein sequence ID" value="KAH3667822.1"/>
    <property type="molecule type" value="Genomic_DNA"/>
</dbReference>
<proteinExistence type="predicted"/>
<evidence type="ECO:0000313" key="2">
    <source>
        <dbReference type="Proteomes" id="UP000769528"/>
    </source>
</evidence>
<dbReference type="AlphaFoldDB" id="A0A9P8P9K9"/>
<accession>A0A9P8P9K9</accession>